<name>C3YCS1_BRAFL</name>
<feature type="disulfide bond" evidence="9">
    <location>
        <begin position="19"/>
        <end position="34"/>
    </location>
</feature>
<feature type="disulfide bond" evidence="9">
    <location>
        <begin position="232"/>
        <end position="247"/>
    </location>
</feature>
<feature type="disulfide bond" evidence="9">
    <location>
        <begin position="681"/>
        <end position="696"/>
    </location>
</feature>
<dbReference type="Pfam" id="PF00754">
    <property type="entry name" value="F5_F8_type_C"/>
    <property type="match status" value="1"/>
</dbReference>
<proteinExistence type="predicted"/>
<dbReference type="Gene3D" id="2.60.120.260">
    <property type="entry name" value="Galactose-binding domain-like"/>
    <property type="match status" value="2"/>
</dbReference>
<reference evidence="11" key="1">
    <citation type="journal article" date="2008" name="Nature">
        <title>The amphioxus genome and the evolution of the chordate karyotype.</title>
        <authorList>
            <consortium name="US DOE Joint Genome Institute (JGI-PGF)"/>
            <person name="Putnam N.H."/>
            <person name="Butts T."/>
            <person name="Ferrier D.E.K."/>
            <person name="Furlong R.F."/>
            <person name="Hellsten U."/>
            <person name="Kawashima T."/>
            <person name="Robinson-Rechavi M."/>
            <person name="Shoguchi E."/>
            <person name="Terry A."/>
            <person name="Yu J.-K."/>
            <person name="Benito-Gutierrez E.L."/>
            <person name="Dubchak I."/>
            <person name="Garcia-Fernandez J."/>
            <person name="Gibson-Brown J.J."/>
            <person name="Grigoriev I.V."/>
            <person name="Horton A.C."/>
            <person name="de Jong P.J."/>
            <person name="Jurka J."/>
            <person name="Kapitonov V.V."/>
            <person name="Kohara Y."/>
            <person name="Kuroki Y."/>
            <person name="Lindquist E."/>
            <person name="Lucas S."/>
            <person name="Osoegawa K."/>
            <person name="Pennacchio L.A."/>
            <person name="Salamov A.A."/>
            <person name="Satou Y."/>
            <person name="Sauka-Spengler T."/>
            <person name="Schmutz J."/>
            <person name="Shin-I T."/>
            <person name="Toyoda A."/>
            <person name="Bronner-Fraser M."/>
            <person name="Fujiyama A."/>
            <person name="Holland L.Z."/>
            <person name="Holland P.W.H."/>
            <person name="Satoh N."/>
            <person name="Rokhsar D.S."/>
        </authorList>
    </citation>
    <scope>NUCLEOTIDE SEQUENCE [LARGE SCALE GENOMIC DNA]</scope>
    <source>
        <strain evidence="11">S238N-H82</strain>
        <tissue evidence="11">Testes</tissue>
    </source>
</reference>
<dbReference type="Pfam" id="PF00057">
    <property type="entry name" value="Ldl_recept_a"/>
    <property type="match status" value="3"/>
</dbReference>
<protein>
    <recommendedName>
        <fullName evidence="10">F5/8 type C domain-containing protein</fullName>
    </recommendedName>
</protein>
<feature type="disulfide bond" evidence="9">
    <location>
        <begin position="56"/>
        <end position="71"/>
    </location>
</feature>
<accession>C3YCS1</accession>
<dbReference type="AlphaFoldDB" id="C3YCS1"/>
<keyword evidence="2" id="KW-0812">Transmembrane</keyword>
<dbReference type="PROSITE" id="PS50022">
    <property type="entry name" value="FA58C_3"/>
    <property type="match status" value="1"/>
</dbReference>
<feature type="domain" description="F5/8 type C" evidence="10">
    <location>
        <begin position="287"/>
        <end position="441"/>
    </location>
</feature>
<keyword evidence="6 9" id="KW-1015">Disulfide bond</keyword>
<dbReference type="eggNOG" id="KOG1215">
    <property type="taxonomic scope" value="Eukaryota"/>
</dbReference>
<dbReference type="Gene3D" id="4.10.400.10">
    <property type="entry name" value="Low-density Lipoprotein Receptor"/>
    <property type="match status" value="5"/>
</dbReference>
<dbReference type="SUPFAM" id="SSF57424">
    <property type="entry name" value="LDL receptor-like module"/>
    <property type="match status" value="6"/>
</dbReference>
<evidence type="ECO:0000259" key="10">
    <source>
        <dbReference type="PROSITE" id="PS50022"/>
    </source>
</evidence>
<dbReference type="InterPro" id="IPR008979">
    <property type="entry name" value="Galactose-bd-like_sf"/>
</dbReference>
<sequence length="729" mass="81075">MLGWVHCESSMCVPADSVCDGVDDCDDASDESRCECTSAEFQCENNLRCVKPSQVCDGNDDCEDATDELLCNTTTVFHPFYCDGRSVPYSHFCNGWVECSNGKDEINCVTKGPWYIVFDLDVPYTLSKISISNIGVGPNDITAFKFQMSARSDPFHWQDVTVLTGVAQAMTSMPQEFGGFSVSSRFWKLLITATGLVEPSLDEVRFFGQRVVCDDDQFYCADGTCLSLSLHCDNKLDCSGGEDEEKCAGCGVKQYLCSDGTCLFESQLCNSQQDCSAGEDEDDCGEVPPPGYPLGLGSRYIPDAFITASSEYKSDFASFRARHSALPTTGYCWVPSSVEDQWLQVYFGKTTDVTGVVIGGGGTNWDLGSWVTSFTLAFSMDGALWAPYRGRNDGVQVFQGNRDRYNKVSRPFPDPVTSRYIRLYPIAYEGWIAVAMEVYVTNDENAWLNQGEHVPLGVGLDPNDPDADPKIHHDRPYIVVGVITQGAYNLDHWVTSYKLAFRVRLDVPTWTIYTNSEDEEMVRSILDIPFNIFVRKHDPFAKTSFKRSVVWIRPLRSMISSVMKIITFCLEEITSQFSPCQDDDSTEVFHDSEACDGRVDCSTGKDEENCEGCAMECWTGLDDPCIPHGWICDDIEDCLDGKDEQRCLYVEESLGDHWGSCSYNCTSVYGNALCVPDAFSCDGDADCVEGEDEQMCSGDTTDQSYKGYHFQYSPSVTQNQDTHLSNQDG</sequence>
<dbReference type="PROSITE" id="PS01209">
    <property type="entry name" value="LDLRA_1"/>
    <property type="match status" value="3"/>
</dbReference>
<feature type="disulfide bond" evidence="9">
    <location>
        <begin position="213"/>
        <end position="225"/>
    </location>
</feature>
<keyword evidence="5" id="KW-0472">Membrane</keyword>
<feature type="disulfide bond" evidence="9">
    <location>
        <begin position="220"/>
        <end position="238"/>
    </location>
</feature>
<evidence type="ECO:0000313" key="11">
    <source>
        <dbReference type="EMBL" id="EEN61872.1"/>
    </source>
</evidence>
<dbReference type="EMBL" id="GG666502">
    <property type="protein sequence ID" value="EEN61872.1"/>
    <property type="molecule type" value="Genomic_DNA"/>
</dbReference>
<gene>
    <name evidence="11" type="ORF">BRAFLDRAFT_90819</name>
</gene>
<feature type="disulfide bond" evidence="9">
    <location>
        <begin position="632"/>
        <end position="647"/>
    </location>
</feature>
<evidence type="ECO:0000256" key="7">
    <source>
        <dbReference type="ARBA" id="ARBA00023170"/>
    </source>
</evidence>
<dbReference type="InParanoid" id="C3YCS1"/>
<evidence type="ECO:0000256" key="3">
    <source>
        <dbReference type="ARBA" id="ARBA00022737"/>
    </source>
</evidence>
<evidence type="ECO:0000256" key="1">
    <source>
        <dbReference type="ARBA" id="ARBA00004167"/>
    </source>
</evidence>
<dbReference type="InterPro" id="IPR023415">
    <property type="entry name" value="LDLR_class-A_CS"/>
</dbReference>
<comment type="caution">
    <text evidence="9">Lacks conserved residue(s) required for the propagation of feature annotation.</text>
</comment>
<dbReference type="GO" id="GO:0016020">
    <property type="term" value="C:membrane"/>
    <property type="evidence" value="ECO:0007669"/>
    <property type="project" value="UniProtKB-SubCell"/>
</dbReference>
<dbReference type="PRINTS" id="PR00261">
    <property type="entry name" value="LDLRECEPTOR"/>
</dbReference>
<dbReference type="PANTHER" id="PTHR22722">
    <property type="entry name" value="LOW-DENSITY LIPOPROTEIN RECEPTOR-RELATED PROTEIN 2-RELATED"/>
    <property type="match status" value="1"/>
</dbReference>
<evidence type="ECO:0000256" key="5">
    <source>
        <dbReference type="ARBA" id="ARBA00023136"/>
    </source>
</evidence>
<dbReference type="InterPro" id="IPR036055">
    <property type="entry name" value="LDL_receptor-like_sf"/>
</dbReference>
<dbReference type="Gene3D" id="4.10.1220.10">
    <property type="entry name" value="EGF-type module"/>
    <property type="match status" value="1"/>
</dbReference>
<keyword evidence="4" id="KW-1133">Transmembrane helix</keyword>
<keyword evidence="7" id="KW-0675">Receptor</keyword>
<organism>
    <name type="scientific">Branchiostoma floridae</name>
    <name type="common">Florida lancelet</name>
    <name type="synonym">Amphioxus</name>
    <dbReference type="NCBI Taxonomy" id="7739"/>
    <lineage>
        <taxon>Eukaryota</taxon>
        <taxon>Metazoa</taxon>
        <taxon>Chordata</taxon>
        <taxon>Cephalochordata</taxon>
        <taxon>Leptocardii</taxon>
        <taxon>Amphioxiformes</taxon>
        <taxon>Branchiostomatidae</taxon>
        <taxon>Branchiostoma</taxon>
    </lineage>
</organism>
<evidence type="ECO:0000256" key="2">
    <source>
        <dbReference type="ARBA" id="ARBA00022692"/>
    </source>
</evidence>
<dbReference type="SUPFAM" id="SSF49785">
    <property type="entry name" value="Galactose-binding domain-like"/>
    <property type="match status" value="3"/>
</dbReference>
<evidence type="ECO:0000256" key="6">
    <source>
        <dbReference type="ARBA" id="ARBA00023157"/>
    </source>
</evidence>
<dbReference type="SMART" id="SM00192">
    <property type="entry name" value="LDLa"/>
    <property type="match status" value="8"/>
</dbReference>
<dbReference type="SMART" id="SM00231">
    <property type="entry name" value="FA58C"/>
    <property type="match status" value="1"/>
</dbReference>
<dbReference type="CDD" id="cd00112">
    <property type="entry name" value="LDLa"/>
    <property type="match status" value="4"/>
</dbReference>
<feature type="disulfide bond" evidence="9">
    <location>
        <begin position="7"/>
        <end position="25"/>
    </location>
</feature>
<dbReference type="PANTHER" id="PTHR22722:SF15">
    <property type="entry name" value="LOW-DENSITY LIPOPROTEIN RECEPTOR-RELATED"/>
    <property type="match status" value="1"/>
</dbReference>
<dbReference type="InterPro" id="IPR002172">
    <property type="entry name" value="LDrepeatLR_classA_rpt"/>
</dbReference>
<dbReference type="CDD" id="cd00057">
    <property type="entry name" value="FA58C"/>
    <property type="match status" value="1"/>
</dbReference>
<dbReference type="InterPro" id="IPR051221">
    <property type="entry name" value="LDLR-related"/>
</dbReference>
<feature type="disulfide bond" evidence="9">
    <location>
        <begin position="269"/>
        <end position="284"/>
    </location>
</feature>
<keyword evidence="3" id="KW-0677">Repeat</keyword>
<feature type="disulfide bond" evidence="9">
    <location>
        <begin position="257"/>
        <end position="275"/>
    </location>
</feature>
<comment type="subcellular location">
    <subcellularLocation>
        <location evidence="1">Membrane</location>
        <topology evidence="1">Single-pass membrane protein</topology>
    </subcellularLocation>
</comment>
<dbReference type="InterPro" id="IPR000421">
    <property type="entry name" value="FA58C"/>
</dbReference>
<evidence type="ECO:0000256" key="4">
    <source>
        <dbReference type="ARBA" id="ARBA00022989"/>
    </source>
</evidence>
<evidence type="ECO:0000256" key="8">
    <source>
        <dbReference type="ARBA" id="ARBA00023180"/>
    </source>
</evidence>
<evidence type="ECO:0000256" key="9">
    <source>
        <dbReference type="PROSITE-ProRule" id="PRU00124"/>
    </source>
</evidence>
<dbReference type="PROSITE" id="PS50068">
    <property type="entry name" value="LDLRA_2"/>
    <property type="match status" value="6"/>
</dbReference>
<feature type="disulfide bond" evidence="9">
    <location>
        <begin position="250"/>
        <end position="262"/>
    </location>
</feature>
<keyword evidence="8" id="KW-0325">Glycoprotein</keyword>